<organism evidence="1 2">
    <name type="scientific">Persicimonas caeni</name>
    <dbReference type="NCBI Taxonomy" id="2292766"/>
    <lineage>
        <taxon>Bacteria</taxon>
        <taxon>Deltaproteobacteria</taxon>
        <taxon>Bradymonadales</taxon>
        <taxon>Bradymonadaceae</taxon>
        <taxon>Persicimonas</taxon>
    </lineage>
</organism>
<dbReference type="AlphaFoldDB" id="A0A4Y6PRV1"/>
<protein>
    <submittedName>
        <fullName evidence="1">FAD-dependent oxidoreductase</fullName>
    </submittedName>
</protein>
<dbReference type="EMBL" id="CP041186">
    <property type="protein sequence ID" value="QDG51048.1"/>
    <property type="molecule type" value="Genomic_DNA"/>
</dbReference>
<sequence>MVQQRLAILGAGPIGLETALYALGKGYEVQVYERDMPGAHVARWGHVRLFSPWEMNRSPWGERAVREAGHELADAEAFPTGREYLDRYLLPLARLERLRGRIHEGSKVVGVSRRHALKGHYIGDEKRAEGPFVLLLDEADGERYVEADIVIDTTGVYDQPGHLGPGGLPALGERAADRLIERHIPDVLGTDRAQYEGKTTLLVGNGYSAVTSAHLLAKLHADAPETHVHWLLLDDAPPYAPMADDPLPERLALATFGNDAARGQVDGIAPVFGQLQRLELSNDGLVADVDLVDGTRTLELDRVIGNVGYKPDASLYRELQIHQCYASEGPMKLAAYLLSQSGGGGDCLAQTSGGFETLVSPEPDFYILGAKSYGRNSDFLLKLGFEQIEELFAGLQ</sequence>
<dbReference type="Proteomes" id="UP000315995">
    <property type="component" value="Chromosome"/>
</dbReference>
<accession>A0A4Y6PRV1</accession>
<evidence type="ECO:0000313" key="2">
    <source>
        <dbReference type="Proteomes" id="UP000315995"/>
    </source>
</evidence>
<dbReference type="Gene3D" id="3.50.50.60">
    <property type="entry name" value="FAD/NAD(P)-binding domain"/>
    <property type="match status" value="1"/>
</dbReference>
<reference evidence="1 2" key="1">
    <citation type="submission" date="2019-06" db="EMBL/GenBank/DDBJ databases">
        <title>Persicimonas caeni gen. nov., sp. nov., a predatory bacterium isolated from solar saltern.</title>
        <authorList>
            <person name="Wang S."/>
        </authorList>
    </citation>
    <scope>NUCLEOTIDE SEQUENCE [LARGE SCALE GENOMIC DNA]</scope>
    <source>
        <strain evidence="1 2">YN101</strain>
    </source>
</reference>
<dbReference type="SUPFAM" id="SSF51905">
    <property type="entry name" value="FAD/NAD(P)-binding domain"/>
    <property type="match status" value="1"/>
</dbReference>
<keyword evidence="2" id="KW-1185">Reference proteome</keyword>
<proteinExistence type="predicted"/>
<dbReference type="OrthoDB" id="9773233at2"/>
<dbReference type="PRINTS" id="PR00411">
    <property type="entry name" value="PNDRDTASEI"/>
</dbReference>
<dbReference type="RefSeq" id="WP_141197537.1">
    <property type="nucleotide sequence ID" value="NZ_CP041186.1"/>
</dbReference>
<accession>A0A5B8Y9A9</accession>
<evidence type="ECO:0000313" key="1">
    <source>
        <dbReference type="EMBL" id="QDG51048.1"/>
    </source>
</evidence>
<gene>
    <name evidence="1" type="ORF">FIV42_09975</name>
</gene>
<dbReference type="InterPro" id="IPR036188">
    <property type="entry name" value="FAD/NAD-bd_sf"/>
</dbReference>
<name>A0A4Y6PRV1_PERCE</name>